<dbReference type="AlphaFoldDB" id="A0A1N7B6C3"/>
<dbReference type="EMBL" id="FTNC01000028">
    <property type="protein sequence ID" value="SIR46852.1"/>
    <property type="molecule type" value="Genomic_DNA"/>
</dbReference>
<reference evidence="3" key="1">
    <citation type="submission" date="2017-01" db="EMBL/GenBank/DDBJ databases">
        <authorList>
            <person name="Varghese N."/>
            <person name="Submissions S."/>
        </authorList>
    </citation>
    <scope>NUCLEOTIDE SEQUENCE [LARGE SCALE GENOMIC DNA]</scope>
    <source>
        <strain evidence="3">ATCC 700103</strain>
    </source>
</reference>
<gene>
    <name evidence="2" type="ORF">SAMN05421834_12837</name>
</gene>
<dbReference type="GO" id="GO:0016740">
    <property type="term" value="F:transferase activity"/>
    <property type="evidence" value="ECO:0007669"/>
    <property type="project" value="UniProtKB-KW"/>
</dbReference>
<dbReference type="CDD" id="cd00761">
    <property type="entry name" value="Glyco_tranf_GTA_type"/>
    <property type="match status" value="1"/>
</dbReference>
<accession>A0A1N7B6C3</accession>
<name>A0A1N7B6C3_9FIRM</name>
<proteinExistence type="predicted"/>
<dbReference type="InterPro" id="IPR029044">
    <property type="entry name" value="Nucleotide-diphossugar_trans"/>
</dbReference>
<dbReference type="Proteomes" id="UP000185669">
    <property type="component" value="Unassembled WGS sequence"/>
</dbReference>
<organism evidence="2 3">
    <name type="scientific">Halanaerobium kushneri</name>
    <dbReference type="NCBI Taxonomy" id="56779"/>
    <lineage>
        <taxon>Bacteria</taxon>
        <taxon>Bacillati</taxon>
        <taxon>Bacillota</taxon>
        <taxon>Clostridia</taxon>
        <taxon>Halanaerobiales</taxon>
        <taxon>Halanaerobiaceae</taxon>
        <taxon>Halanaerobium</taxon>
    </lineage>
</organism>
<dbReference type="Pfam" id="PF00535">
    <property type="entry name" value="Glycos_transf_2"/>
    <property type="match status" value="1"/>
</dbReference>
<dbReference type="OrthoDB" id="9785185at2"/>
<dbReference type="InterPro" id="IPR001173">
    <property type="entry name" value="Glyco_trans_2-like"/>
</dbReference>
<protein>
    <submittedName>
        <fullName evidence="2">Glycosyl transferase family 2</fullName>
    </submittedName>
</protein>
<keyword evidence="3" id="KW-1185">Reference proteome</keyword>
<dbReference type="Gene3D" id="3.90.550.10">
    <property type="entry name" value="Spore Coat Polysaccharide Biosynthesis Protein SpsA, Chain A"/>
    <property type="match status" value="1"/>
</dbReference>
<evidence type="ECO:0000313" key="3">
    <source>
        <dbReference type="Proteomes" id="UP000185669"/>
    </source>
</evidence>
<keyword evidence="2" id="KW-0808">Transferase</keyword>
<evidence type="ECO:0000313" key="2">
    <source>
        <dbReference type="EMBL" id="SIR46852.1"/>
    </source>
</evidence>
<evidence type="ECO:0000259" key="1">
    <source>
        <dbReference type="Pfam" id="PF00535"/>
    </source>
</evidence>
<dbReference type="SUPFAM" id="SSF53448">
    <property type="entry name" value="Nucleotide-diphospho-sugar transferases"/>
    <property type="match status" value="1"/>
</dbReference>
<dbReference type="RefSeq" id="WP_076545961.1">
    <property type="nucleotide sequence ID" value="NZ_FTNC01000028.1"/>
</dbReference>
<sequence>MFTISIPIYKYKKVFPQTLKALEKLDQNLIQEINCYIEPTEDVELILSKIHNTSLNINIFLNDSVKGMVNNWNQCIQNCSSDYLIINHDDDILLPGILDKYRKIDNEYPEIALISSEQKIKGYPIKNFIKSLFYFKDSINYYDKGEISKFIQNDFTLPCSSVAFNLKLLKDNYLFSNSYSYSADEELWPRILKNFPIVKVKSPLIIRTLNDENHEFDTWNEPDFIKQYLLIRKDIFIYSNRNMDVFNYLYNKLTPTFKHIEDISGININYSKWLNYFKKICNIKF</sequence>
<dbReference type="STRING" id="56779.SAMN05421834_12837"/>
<feature type="domain" description="Glycosyltransferase 2-like" evidence="1">
    <location>
        <begin position="4"/>
        <end position="106"/>
    </location>
</feature>